<dbReference type="GO" id="GO:0008168">
    <property type="term" value="F:methyltransferase activity"/>
    <property type="evidence" value="ECO:0007669"/>
    <property type="project" value="UniProtKB-KW"/>
</dbReference>
<evidence type="ECO:0000256" key="3">
    <source>
        <dbReference type="ARBA" id="ARBA00022691"/>
    </source>
</evidence>
<evidence type="ECO:0000256" key="1">
    <source>
        <dbReference type="ARBA" id="ARBA00022603"/>
    </source>
</evidence>
<reference evidence="7 8" key="1">
    <citation type="submission" date="2024-05" db="EMBL/GenBank/DDBJ databases">
        <title>Three bacterial strains, DH-69, EH-24, and ECK-19 isolated from coastal sediments.</title>
        <authorList>
            <person name="Ye Y.-Q."/>
            <person name="Du Z.-J."/>
        </authorList>
    </citation>
    <scope>NUCLEOTIDE SEQUENCE [LARGE SCALE GENOMIC DNA]</scope>
    <source>
        <strain evidence="7 8">ECK-19</strain>
    </source>
</reference>
<dbReference type="Gene3D" id="3.40.50.150">
    <property type="entry name" value="Vaccinia Virus protein VP39"/>
    <property type="match status" value="1"/>
</dbReference>
<dbReference type="InterPro" id="IPR029063">
    <property type="entry name" value="SAM-dependent_MTases_sf"/>
</dbReference>
<evidence type="ECO:0000259" key="6">
    <source>
        <dbReference type="PROSITE" id="PS51686"/>
    </source>
</evidence>
<dbReference type="InterPro" id="IPR023267">
    <property type="entry name" value="RCMT"/>
</dbReference>
<name>A0ABV3Z4N7_9PROT</name>
<keyword evidence="2 5" id="KW-0808">Transferase</keyword>
<accession>A0ABV3Z4N7</accession>
<dbReference type="PROSITE" id="PS51686">
    <property type="entry name" value="SAM_MT_RSMB_NOP"/>
    <property type="match status" value="1"/>
</dbReference>
<evidence type="ECO:0000256" key="5">
    <source>
        <dbReference type="PROSITE-ProRule" id="PRU01023"/>
    </source>
</evidence>
<dbReference type="PANTHER" id="PTHR22807">
    <property type="entry name" value="NOP2 YEAST -RELATED NOL1/NOP2/FMU SUN DOMAIN-CONTAINING"/>
    <property type="match status" value="1"/>
</dbReference>
<sequence>MRLSGRLSAAIEVLTDFETRRVPLKTALADWARGARYAGAKDRAWISGLCLDVLRKRQSIAAMMTDDTPRAAVIGCLFFEWLTAIDELRSALTEEPHGAGALTEAEFERLEKPVPSEKFTPAVRGNFPEWMVPNIERVFGENTVSVMNGYAERADIDLRLNRLKVESEKALSALKSVKANPISLLNNAARISAPNPSEKAPAVTVIPAFNKGWVEVQDLGSQIAALAAGEVKSAQVLDFCAGGGGKTLALAAMMENTGQLYAYDRDPHRLKPLFHRAKRAGVRNLQIRSPAGDEGLEDLTNKMDVVFVDAPCTGAGTWRRHPDTKWRLTEQQLQRRMKEQDIVLKQAAAFVKPGGRMVWVTCSFLMEENEDRLASFLEAHSEFSQQPVIEAMASTTLLTAKGREALSTLSTPEGAVRLSPDKIRADGFFIATLRRTN</sequence>
<dbReference type="EMBL" id="JBEHZE010000001">
    <property type="protein sequence ID" value="MEX6633761.1"/>
    <property type="molecule type" value="Genomic_DNA"/>
</dbReference>
<dbReference type="CDD" id="cd02440">
    <property type="entry name" value="AdoMet_MTases"/>
    <property type="match status" value="1"/>
</dbReference>
<comment type="caution">
    <text evidence="5">Lacks conserved residue(s) required for the propagation of feature annotation.</text>
</comment>
<feature type="binding site" evidence="5">
    <location>
        <position position="264"/>
    </location>
    <ligand>
        <name>S-adenosyl-L-methionine</name>
        <dbReference type="ChEBI" id="CHEBI:59789"/>
    </ligand>
</feature>
<feature type="domain" description="SAM-dependent MTase RsmB/NOP-type" evidence="6">
    <location>
        <begin position="146"/>
        <end position="436"/>
    </location>
</feature>
<comment type="caution">
    <text evidence="7">The sequence shown here is derived from an EMBL/GenBank/DDBJ whole genome shotgun (WGS) entry which is preliminary data.</text>
</comment>
<gene>
    <name evidence="7" type="ORF">ABFZ84_09410</name>
</gene>
<keyword evidence="3 5" id="KW-0949">S-adenosyl-L-methionine</keyword>
<organism evidence="7 8">
    <name type="scientific">Hyphococcus lacteus</name>
    <dbReference type="NCBI Taxonomy" id="3143536"/>
    <lineage>
        <taxon>Bacteria</taxon>
        <taxon>Pseudomonadati</taxon>
        <taxon>Pseudomonadota</taxon>
        <taxon>Alphaproteobacteria</taxon>
        <taxon>Parvularculales</taxon>
        <taxon>Parvularculaceae</taxon>
        <taxon>Hyphococcus</taxon>
    </lineage>
</organism>
<dbReference type="GO" id="GO:0032259">
    <property type="term" value="P:methylation"/>
    <property type="evidence" value="ECO:0007669"/>
    <property type="project" value="UniProtKB-KW"/>
</dbReference>
<feature type="active site" description="Nucleophile" evidence="5">
    <location>
        <position position="362"/>
    </location>
</feature>
<dbReference type="InterPro" id="IPR001678">
    <property type="entry name" value="MeTrfase_RsmB-F_NOP2_dom"/>
</dbReference>
<evidence type="ECO:0000256" key="4">
    <source>
        <dbReference type="ARBA" id="ARBA00022884"/>
    </source>
</evidence>
<dbReference type="PRINTS" id="PR02008">
    <property type="entry name" value="RCMTFAMILY"/>
</dbReference>
<keyword evidence="1 5" id="KW-0489">Methyltransferase</keyword>
<dbReference type="RefSeq" id="WP_369313752.1">
    <property type="nucleotide sequence ID" value="NZ_JBEHZE010000001.1"/>
</dbReference>
<dbReference type="EC" id="2.1.1.-" evidence="7"/>
<feature type="binding site" evidence="5">
    <location>
        <position position="309"/>
    </location>
    <ligand>
        <name>S-adenosyl-L-methionine</name>
        <dbReference type="ChEBI" id="CHEBI:59789"/>
    </ligand>
</feature>
<evidence type="ECO:0000313" key="7">
    <source>
        <dbReference type="EMBL" id="MEX6633761.1"/>
    </source>
</evidence>
<evidence type="ECO:0000313" key="8">
    <source>
        <dbReference type="Proteomes" id="UP001560685"/>
    </source>
</evidence>
<dbReference type="Pfam" id="PF01189">
    <property type="entry name" value="Methyltr_RsmB-F"/>
    <property type="match status" value="1"/>
</dbReference>
<proteinExistence type="inferred from homology"/>
<keyword evidence="4 5" id="KW-0694">RNA-binding</keyword>
<dbReference type="Proteomes" id="UP001560685">
    <property type="component" value="Unassembled WGS sequence"/>
</dbReference>
<dbReference type="InterPro" id="IPR049560">
    <property type="entry name" value="MeTrfase_RsmB-F_NOP2_cat"/>
</dbReference>
<dbReference type="SUPFAM" id="SSF53335">
    <property type="entry name" value="S-adenosyl-L-methionine-dependent methyltransferases"/>
    <property type="match status" value="1"/>
</dbReference>
<protein>
    <submittedName>
        <fullName evidence="7">RsmB/NOP family class I SAM-dependent RNA methyltransferase</fullName>
        <ecNumber evidence="7">2.1.1.-</ecNumber>
    </submittedName>
</protein>
<dbReference type="PANTHER" id="PTHR22807:SF53">
    <property type="entry name" value="RIBOSOMAL RNA SMALL SUBUNIT METHYLTRANSFERASE B-RELATED"/>
    <property type="match status" value="1"/>
</dbReference>
<evidence type="ECO:0000256" key="2">
    <source>
        <dbReference type="ARBA" id="ARBA00022679"/>
    </source>
</evidence>
<comment type="similarity">
    <text evidence="5">Belongs to the class I-like SAM-binding methyltransferase superfamily. RsmB/NOP family.</text>
</comment>
<keyword evidence="8" id="KW-1185">Reference proteome</keyword>